<dbReference type="Proteomes" id="UP000663836">
    <property type="component" value="Unassembled WGS sequence"/>
</dbReference>
<sequence>ADDYENAIYYLEKALKYKPDDNETKRKLDILRAKKKEATRKLEYGPSLPSDLQS</sequence>
<dbReference type="EMBL" id="CAJOBD010041595">
    <property type="protein sequence ID" value="CAF4321277.1"/>
    <property type="molecule type" value="Genomic_DNA"/>
</dbReference>
<accession>A0A820J9J7</accession>
<dbReference type="Gene3D" id="1.25.40.10">
    <property type="entry name" value="Tetratricopeptide repeat domain"/>
    <property type="match status" value="1"/>
</dbReference>
<reference evidence="1" key="1">
    <citation type="submission" date="2021-02" db="EMBL/GenBank/DDBJ databases">
        <authorList>
            <person name="Nowell W R."/>
        </authorList>
    </citation>
    <scope>NUCLEOTIDE SEQUENCE</scope>
</reference>
<evidence type="ECO:0008006" key="3">
    <source>
        <dbReference type="Google" id="ProtNLM"/>
    </source>
</evidence>
<comment type="caution">
    <text evidence="1">The sequence shown here is derived from an EMBL/GenBank/DDBJ whole genome shotgun (WGS) entry which is preliminary data.</text>
</comment>
<gene>
    <name evidence="1" type="ORF">JBS370_LOCUS41031</name>
</gene>
<feature type="non-terminal residue" evidence="1">
    <location>
        <position position="1"/>
    </location>
</feature>
<protein>
    <recommendedName>
        <fullName evidence="3">Tetratricopeptide repeat protein</fullName>
    </recommendedName>
</protein>
<feature type="non-terminal residue" evidence="1">
    <location>
        <position position="54"/>
    </location>
</feature>
<organism evidence="1 2">
    <name type="scientific">Rotaria sordida</name>
    <dbReference type="NCBI Taxonomy" id="392033"/>
    <lineage>
        <taxon>Eukaryota</taxon>
        <taxon>Metazoa</taxon>
        <taxon>Spiralia</taxon>
        <taxon>Gnathifera</taxon>
        <taxon>Rotifera</taxon>
        <taxon>Eurotatoria</taxon>
        <taxon>Bdelloidea</taxon>
        <taxon>Philodinida</taxon>
        <taxon>Philodinidae</taxon>
        <taxon>Rotaria</taxon>
    </lineage>
</organism>
<name>A0A820J9J7_9BILA</name>
<dbReference type="AlphaFoldDB" id="A0A820J9J7"/>
<dbReference type="InterPro" id="IPR011990">
    <property type="entry name" value="TPR-like_helical_dom_sf"/>
</dbReference>
<proteinExistence type="predicted"/>
<evidence type="ECO:0000313" key="1">
    <source>
        <dbReference type="EMBL" id="CAF4321277.1"/>
    </source>
</evidence>
<evidence type="ECO:0000313" key="2">
    <source>
        <dbReference type="Proteomes" id="UP000663836"/>
    </source>
</evidence>
<dbReference type="SUPFAM" id="SSF48452">
    <property type="entry name" value="TPR-like"/>
    <property type="match status" value="1"/>
</dbReference>